<evidence type="ECO:0000256" key="2">
    <source>
        <dbReference type="ARBA" id="ARBA00004123"/>
    </source>
</evidence>
<dbReference type="STRING" id="71784.A0A1Y2B092"/>
<evidence type="ECO:0000313" key="20">
    <source>
        <dbReference type="Proteomes" id="UP000193986"/>
    </source>
</evidence>
<dbReference type="Pfam" id="PF21136">
    <property type="entry name" value="WHD_MUS81"/>
    <property type="match status" value="1"/>
</dbReference>
<dbReference type="InterPro" id="IPR006166">
    <property type="entry name" value="ERCC4_domain"/>
</dbReference>
<evidence type="ECO:0000256" key="14">
    <source>
        <dbReference type="ARBA" id="ARBA00023254"/>
    </source>
</evidence>
<evidence type="ECO:0000256" key="16">
    <source>
        <dbReference type="RuleBase" id="RU369042"/>
    </source>
</evidence>
<dbReference type="GO" id="GO:0048476">
    <property type="term" value="C:Holliday junction resolvase complex"/>
    <property type="evidence" value="ECO:0007669"/>
    <property type="project" value="UniProtKB-UniRule"/>
</dbReference>
<dbReference type="Gene3D" id="3.40.50.10130">
    <property type="match status" value="1"/>
</dbReference>
<keyword evidence="7 16" id="KW-0255">Endonuclease</keyword>
<feature type="region of interest" description="Disordered" evidence="17">
    <location>
        <begin position="87"/>
        <end position="143"/>
    </location>
</feature>
<comment type="function">
    <text evidence="15 16">Interacts with EME1 to form a DNA structure-specific endonuclease with substrate preference for branched DNA structures with a 5'-end at the branch nick. Typical substrates include 3'-flap structures, D-loops, replication forks and nicked Holliday junctions. May be required in mitosis for the processing of stalled or collapsed replication fork intermediates. May be required in meiosis for the repair of meiosis-specific double strand breaks subsequent to single-end invasion (SEI).</text>
</comment>
<dbReference type="GO" id="GO:0046872">
    <property type="term" value="F:metal ion binding"/>
    <property type="evidence" value="ECO:0007669"/>
    <property type="project" value="UniProtKB-UniRule"/>
</dbReference>
<dbReference type="InParanoid" id="A0A1Y2B092"/>
<evidence type="ECO:0000256" key="8">
    <source>
        <dbReference type="ARBA" id="ARBA00022763"/>
    </source>
</evidence>
<dbReference type="SUPFAM" id="SSF47802">
    <property type="entry name" value="DNA polymerase beta, N-terminal domain-like"/>
    <property type="match status" value="1"/>
</dbReference>
<comment type="cofactor">
    <cofactor evidence="1 16">
        <name>Mg(2+)</name>
        <dbReference type="ChEBI" id="CHEBI:18420"/>
    </cofactor>
</comment>
<dbReference type="PANTHER" id="PTHR13451:SF0">
    <property type="entry name" value="CROSSOVER JUNCTION ENDONUCLEASE MUS81"/>
    <property type="match status" value="1"/>
</dbReference>
<protein>
    <recommendedName>
        <fullName evidence="4 16">Crossover junction endonuclease MUS81</fullName>
        <ecNumber evidence="16">3.1.22.-</ecNumber>
    </recommendedName>
</protein>
<accession>A0A1Y2B092</accession>
<name>A0A1Y2B092_9TREE</name>
<dbReference type="Gene3D" id="1.10.10.10">
    <property type="entry name" value="Winged helix-like DNA-binding domain superfamily/Winged helix DNA-binding domain"/>
    <property type="match status" value="1"/>
</dbReference>
<comment type="subcellular location">
    <subcellularLocation>
        <location evidence="2 16">Nucleus</location>
    </subcellularLocation>
</comment>
<dbReference type="FunCoup" id="A0A1Y2B092">
    <property type="interactions" value="118"/>
</dbReference>
<dbReference type="Proteomes" id="UP000193986">
    <property type="component" value="Unassembled WGS sequence"/>
</dbReference>
<dbReference type="PANTHER" id="PTHR13451">
    <property type="entry name" value="CLASS II CROSSOVER JUNCTION ENDONUCLEASE MUS81"/>
    <property type="match status" value="1"/>
</dbReference>
<evidence type="ECO:0000256" key="12">
    <source>
        <dbReference type="ARBA" id="ARBA00023204"/>
    </source>
</evidence>
<dbReference type="FunFam" id="1.10.150.110:FF:000001">
    <property type="entry name" value="Putative Crossover junction endonuclease MUS81"/>
    <property type="match status" value="1"/>
</dbReference>
<keyword evidence="10 16" id="KW-0460">Magnesium</keyword>
<dbReference type="AlphaFoldDB" id="A0A1Y2B092"/>
<evidence type="ECO:0000256" key="4">
    <source>
        <dbReference type="ARBA" id="ARBA00017114"/>
    </source>
</evidence>
<comment type="caution">
    <text evidence="19">The sequence shown here is derived from an EMBL/GenBank/DDBJ whole genome shotgun (WGS) entry which is preliminary data.</text>
</comment>
<feature type="domain" description="ERCC4" evidence="18">
    <location>
        <begin position="483"/>
        <end position="584"/>
    </location>
</feature>
<dbReference type="FunFam" id="3.40.50.10130:FF:000005">
    <property type="entry name" value="crossover junction endonuclease MUS81 isoform X1"/>
    <property type="match status" value="1"/>
</dbReference>
<keyword evidence="5 16" id="KW-0540">Nuclease</keyword>
<dbReference type="GO" id="GO:0000712">
    <property type="term" value="P:resolution of meiotic recombination intermediates"/>
    <property type="evidence" value="ECO:0007669"/>
    <property type="project" value="UniProtKB-ARBA"/>
</dbReference>
<dbReference type="CDD" id="cd21036">
    <property type="entry name" value="WH_MUS81"/>
    <property type="match status" value="1"/>
</dbReference>
<feature type="compositionally biased region" description="Polar residues" evidence="17">
    <location>
        <begin position="407"/>
        <end position="426"/>
    </location>
</feature>
<dbReference type="Pfam" id="PF02732">
    <property type="entry name" value="ERCC4"/>
    <property type="match status" value="1"/>
</dbReference>
<keyword evidence="14" id="KW-0469">Meiosis</keyword>
<keyword evidence="6 16" id="KW-0479">Metal-binding</keyword>
<evidence type="ECO:0000256" key="17">
    <source>
        <dbReference type="SAM" id="MobiDB-lite"/>
    </source>
</evidence>
<dbReference type="SMART" id="SM00891">
    <property type="entry name" value="ERCC4"/>
    <property type="match status" value="1"/>
</dbReference>
<dbReference type="InterPro" id="IPR047416">
    <property type="entry name" value="XPF_nuclease_Mus81"/>
</dbReference>
<keyword evidence="11 16" id="KW-0233">DNA recombination</keyword>
<dbReference type="GO" id="GO:0031297">
    <property type="term" value="P:replication fork processing"/>
    <property type="evidence" value="ECO:0007669"/>
    <property type="project" value="UniProtKB-ARBA"/>
</dbReference>
<proteinExistence type="inferred from homology"/>
<dbReference type="GO" id="GO:0006308">
    <property type="term" value="P:DNA catabolic process"/>
    <property type="evidence" value="ECO:0007669"/>
    <property type="project" value="UniProtKB-UniRule"/>
</dbReference>
<evidence type="ECO:0000256" key="6">
    <source>
        <dbReference type="ARBA" id="ARBA00022723"/>
    </source>
</evidence>
<dbReference type="Gene3D" id="1.10.150.670">
    <property type="entry name" value="Crossover junction endonuclease EME1, DNA-binding domain"/>
    <property type="match status" value="1"/>
</dbReference>
<evidence type="ECO:0000313" key="19">
    <source>
        <dbReference type="EMBL" id="ORY28258.1"/>
    </source>
</evidence>
<dbReference type="GO" id="GO:0005634">
    <property type="term" value="C:nucleus"/>
    <property type="evidence" value="ECO:0007669"/>
    <property type="project" value="UniProtKB-SubCell"/>
</dbReference>
<gene>
    <name evidence="19" type="ORF">BCR39DRAFT_496331</name>
</gene>
<keyword evidence="8 16" id="KW-0227">DNA damage</keyword>
<dbReference type="GO" id="GO:0048257">
    <property type="term" value="F:3'-flap endonuclease activity"/>
    <property type="evidence" value="ECO:0007669"/>
    <property type="project" value="TreeGrafter"/>
</dbReference>
<keyword evidence="12 16" id="KW-0234">DNA repair</keyword>
<comment type="similarity">
    <text evidence="3 16">Belongs to the XPF family.</text>
</comment>
<reference evidence="19 20" key="1">
    <citation type="submission" date="2016-07" db="EMBL/GenBank/DDBJ databases">
        <title>Pervasive Adenine N6-methylation of Active Genes in Fungi.</title>
        <authorList>
            <consortium name="DOE Joint Genome Institute"/>
            <person name="Mondo S.J."/>
            <person name="Dannebaum R.O."/>
            <person name="Kuo R.C."/>
            <person name="Labutti K."/>
            <person name="Haridas S."/>
            <person name="Kuo A."/>
            <person name="Salamov A."/>
            <person name="Ahrendt S.R."/>
            <person name="Lipzen A."/>
            <person name="Sullivan W."/>
            <person name="Andreopoulos W.B."/>
            <person name="Clum A."/>
            <person name="Lindquist E."/>
            <person name="Daum C."/>
            <person name="Ramamoorthy G.K."/>
            <person name="Gryganskyi A."/>
            <person name="Culley D."/>
            <person name="Magnuson J.K."/>
            <person name="James T.Y."/>
            <person name="O'Malley M.A."/>
            <person name="Stajich J.E."/>
            <person name="Spatafora J.W."/>
            <person name="Visel A."/>
            <person name="Grigoriev I.V."/>
        </authorList>
    </citation>
    <scope>NUCLEOTIDE SEQUENCE [LARGE SCALE GENOMIC DNA]</scope>
    <source>
        <strain evidence="19 20">68-887.2</strain>
    </source>
</reference>
<feature type="region of interest" description="Disordered" evidence="17">
    <location>
        <begin position="361"/>
        <end position="456"/>
    </location>
</feature>
<dbReference type="Pfam" id="PF14716">
    <property type="entry name" value="HHH_8"/>
    <property type="match status" value="1"/>
</dbReference>
<dbReference type="OrthoDB" id="5963188at2759"/>
<dbReference type="SUPFAM" id="SSF52980">
    <property type="entry name" value="Restriction endonuclease-like"/>
    <property type="match status" value="1"/>
</dbReference>
<comment type="subunit">
    <text evidence="16">Interacts with EME1.</text>
</comment>
<evidence type="ECO:0000259" key="18">
    <source>
        <dbReference type="SMART" id="SM00891"/>
    </source>
</evidence>
<dbReference type="GO" id="GO:0000727">
    <property type="term" value="P:double-strand break repair via break-induced replication"/>
    <property type="evidence" value="ECO:0007669"/>
    <property type="project" value="UniProtKB-UniRule"/>
</dbReference>
<evidence type="ECO:0000256" key="7">
    <source>
        <dbReference type="ARBA" id="ARBA00022759"/>
    </source>
</evidence>
<feature type="compositionally biased region" description="Acidic residues" evidence="17">
    <location>
        <begin position="374"/>
        <end position="388"/>
    </location>
</feature>
<dbReference type="InterPro" id="IPR033309">
    <property type="entry name" value="Mus81"/>
</dbReference>
<dbReference type="InterPro" id="IPR010996">
    <property type="entry name" value="HHH_MUS81"/>
</dbReference>
<dbReference type="InterPro" id="IPR042530">
    <property type="entry name" value="EME1/EME2_C"/>
</dbReference>
<dbReference type="CDD" id="cd20074">
    <property type="entry name" value="XPF_nuclease_Mus81"/>
    <property type="match status" value="1"/>
</dbReference>
<dbReference type="InterPro" id="IPR027421">
    <property type="entry name" value="DNA_pol_lamdba_lyase_dom_sf"/>
</dbReference>
<keyword evidence="20" id="KW-1185">Reference proteome</keyword>
<evidence type="ECO:0000256" key="3">
    <source>
        <dbReference type="ARBA" id="ARBA00010015"/>
    </source>
</evidence>
<organism evidence="19 20">
    <name type="scientific">Naematelia encephala</name>
    <dbReference type="NCBI Taxonomy" id="71784"/>
    <lineage>
        <taxon>Eukaryota</taxon>
        <taxon>Fungi</taxon>
        <taxon>Dikarya</taxon>
        <taxon>Basidiomycota</taxon>
        <taxon>Agaricomycotina</taxon>
        <taxon>Tremellomycetes</taxon>
        <taxon>Tremellales</taxon>
        <taxon>Naemateliaceae</taxon>
        <taxon>Naematelia</taxon>
    </lineage>
</organism>
<evidence type="ECO:0000256" key="5">
    <source>
        <dbReference type="ARBA" id="ARBA00022722"/>
    </source>
</evidence>
<evidence type="ECO:0000256" key="9">
    <source>
        <dbReference type="ARBA" id="ARBA00022801"/>
    </source>
</evidence>
<dbReference type="InterPro" id="IPR047417">
    <property type="entry name" value="WHD_MUS81"/>
</dbReference>
<sequence>MSREKPACGNPLFLTWVEELRDQARERGTKAYESYSKAARSLASCPVKYDRPRELVCLAGIGPKTVGILETKFRKYCLDQGLPIPGESPEKRKVTKTKSQNLDAPGEFFDNGSNPSDSEPELESGPPEPSKKKRKPAAPKRYIPARGSGGYGILLGLILAIDRPDLCTQVFLTKSELIRAAQPYSDSSYEHSEKGTYFTAWSSMKTLVGKGYVYVTGNPHKYCLTEDGYEVGCAIKKLRPELGHIEMGPFIHEPMDAVGKSGPSTTRAPAVKRKSAESVRAVEPRRISGPSGKFEFWYIDATGARTNSLDDAMVRLDPDQFINIRKVEFLASQRNHTFAKQLRMVDTEEQARPTVFGFIVEDGAPPTCSRFDEPDTEETQSVEADDSEVTIAGVSALARTRSVPDSGATQSIDMTSGPSRTHSATADLSLPSRPLTGNRPRAPRLSSHVPAPSPLAEMSPTVSIPNFEPSTAINFAPGTFDIILVLDTREVESKTSRDKFAEALEARGLNIETRALRLGDMCWIARRRDGLGGEEDECVLDYVVERKRLDDLCSSIRDGRYVDQCFRLTNSCISNVFYIVEDWQVGHNMDVSGLQIMTAKSQIQVHNRFFLKETHKLSETIDWLVTMTNVITQRHSGALHVIPTRLLSRSSYSSFQAHLRSTYPDKRYLISFQAYQDLNDKSASKTLREKFARMLMSVKGMSAERVSAVLDEFETPRALWEGMKRRLTDHVDVSGGKRGPDVFFADRIKGEGRRKIGDALSREVSYKCLWVELTSDVESVHGRHYIGMI</sequence>
<evidence type="ECO:0000256" key="10">
    <source>
        <dbReference type="ARBA" id="ARBA00022842"/>
    </source>
</evidence>
<dbReference type="EMBL" id="MCFC01000032">
    <property type="protein sequence ID" value="ORY28258.1"/>
    <property type="molecule type" value="Genomic_DNA"/>
</dbReference>
<dbReference type="GO" id="GO:0008821">
    <property type="term" value="F:crossover junction DNA endonuclease activity"/>
    <property type="evidence" value="ECO:0007669"/>
    <property type="project" value="UniProtKB-UniRule"/>
</dbReference>
<evidence type="ECO:0000256" key="15">
    <source>
        <dbReference type="ARBA" id="ARBA00058015"/>
    </source>
</evidence>
<dbReference type="FunFam" id="1.10.10.10:FF:000307">
    <property type="entry name" value="Crossover junction endonuclease MUS81"/>
    <property type="match status" value="1"/>
</dbReference>
<evidence type="ECO:0000256" key="13">
    <source>
        <dbReference type="ARBA" id="ARBA00023242"/>
    </source>
</evidence>
<evidence type="ECO:0000256" key="1">
    <source>
        <dbReference type="ARBA" id="ARBA00001946"/>
    </source>
</evidence>
<feature type="compositionally biased region" description="Basic and acidic residues" evidence="17">
    <location>
        <begin position="274"/>
        <end position="284"/>
    </location>
</feature>
<evidence type="ECO:0000256" key="11">
    <source>
        <dbReference type="ARBA" id="ARBA00023172"/>
    </source>
</evidence>
<dbReference type="GO" id="GO:0031573">
    <property type="term" value="P:mitotic intra-S DNA damage checkpoint signaling"/>
    <property type="evidence" value="ECO:0007669"/>
    <property type="project" value="TreeGrafter"/>
</dbReference>
<dbReference type="Gene3D" id="1.10.150.110">
    <property type="entry name" value="DNA polymerase beta, N-terminal domain-like"/>
    <property type="match status" value="1"/>
</dbReference>
<dbReference type="GO" id="GO:0003677">
    <property type="term" value="F:DNA binding"/>
    <property type="evidence" value="ECO:0007669"/>
    <property type="project" value="UniProtKB-UniRule"/>
</dbReference>
<dbReference type="EC" id="3.1.22.-" evidence="16"/>
<dbReference type="InterPro" id="IPR036388">
    <property type="entry name" value="WH-like_DNA-bd_sf"/>
</dbReference>
<keyword evidence="13 16" id="KW-0539">Nucleus</keyword>
<keyword evidence="9 16" id="KW-0378">Hydrolase</keyword>
<dbReference type="InterPro" id="IPR011335">
    <property type="entry name" value="Restrct_endonuc-II-like"/>
</dbReference>
<feature type="region of interest" description="Disordered" evidence="17">
    <location>
        <begin position="259"/>
        <end position="284"/>
    </location>
</feature>